<evidence type="ECO:0000256" key="8">
    <source>
        <dbReference type="ARBA" id="ARBA00023170"/>
    </source>
</evidence>
<feature type="transmembrane region" description="Helical" evidence="12">
    <location>
        <begin position="6"/>
        <end position="25"/>
    </location>
</feature>
<keyword evidence="3" id="KW-0813">Transport</keyword>
<reference evidence="14" key="1">
    <citation type="journal article" date="2023" name="Insect Mol. Biol.">
        <title>Genome sequencing provides insights into the evolution of gene families encoding plant cell wall-degrading enzymes in longhorned beetles.</title>
        <authorList>
            <person name="Shin N.R."/>
            <person name="Okamura Y."/>
            <person name="Kirsch R."/>
            <person name="Pauchet Y."/>
        </authorList>
    </citation>
    <scope>NUCLEOTIDE SEQUENCE</scope>
    <source>
        <strain evidence="14">MMC_N1</strain>
    </source>
</reference>
<comment type="similarity">
    <text evidence="2">Belongs to the glutamate-gated ion channel (TC 1.A.10.1) family.</text>
</comment>
<dbReference type="Pfam" id="PF00060">
    <property type="entry name" value="Lig_chan"/>
    <property type="match status" value="1"/>
</dbReference>
<keyword evidence="15" id="KW-1185">Reference proteome</keyword>
<evidence type="ECO:0000313" key="14">
    <source>
        <dbReference type="EMBL" id="KAJ8976470.1"/>
    </source>
</evidence>
<dbReference type="InterPro" id="IPR015683">
    <property type="entry name" value="Ionotropic_Glu_rcpt"/>
</dbReference>
<dbReference type="InterPro" id="IPR001320">
    <property type="entry name" value="Iontro_rcpt_C"/>
</dbReference>
<protein>
    <recommendedName>
        <fullName evidence="13">Ionotropic glutamate receptor C-terminal domain-containing protein</fullName>
    </recommendedName>
</protein>
<keyword evidence="10" id="KW-1071">Ligand-gated ion channel</keyword>
<dbReference type="Proteomes" id="UP001162164">
    <property type="component" value="Unassembled WGS sequence"/>
</dbReference>
<feature type="transmembrane region" description="Helical" evidence="12">
    <location>
        <begin position="187"/>
        <end position="210"/>
    </location>
</feature>
<name>A0ABQ9JEQ4_9CUCU</name>
<dbReference type="PANTHER" id="PTHR18966">
    <property type="entry name" value="IONOTROPIC GLUTAMATE RECEPTOR"/>
    <property type="match status" value="1"/>
</dbReference>
<sequence length="219" mass="24781">MVTSAWWFFSLIMTACYTANLAAFLTMERMGPTIESAADLASQTKIKYGCVKDGSTAAFFRDSNFSVYHSMWVQMESATPKSVFEKNNEDGVARVLNSKRQYAFLMESSSIEYEKEKHCELMQVGNPLDSKGYGIAMPTNIYKNILLEGFDACLVEYVRWLKLDNGVPKIFLGDMDLSGHAEETDKVVWYIFVYCMLSAAIPVEYGWAIFCMGHYGIIL</sequence>
<keyword evidence="9" id="KW-0325">Glycoprotein</keyword>
<evidence type="ECO:0000256" key="10">
    <source>
        <dbReference type="ARBA" id="ARBA00023286"/>
    </source>
</evidence>
<evidence type="ECO:0000256" key="4">
    <source>
        <dbReference type="ARBA" id="ARBA00022692"/>
    </source>
</evidence>
<accession>A0ABQ9JEQ4</accession>
<dbReference type="Gene3D" id="3.40.190.10">
    <property type="entry name" value="Periplasmic binding protein-like II"/>
    <property type="match status" value="1"/>
</dbReference>
<evidence type="ECO:0000259" key="13">
    <source>
        <dbReference type="SMART" id="SM00079"/>
    </source>
</evidence>
<comment type="subcellular location">
    <subcellularLocation>
        <location evidence="1">Membrane</location>
        <topology evidence="1">Multi-pass membrane protein</topology>
    </subcellularLocation>
</comment>
<dbReference type="SUPFAM" id="SSF53850">
    <property type="entry name" value="Periplasmic binding protein-like II"/>
    <property type="match status" value="1"/>
</dbReference>
<proteinExistence type="inferred from homology"/>
<keyword evidence="5 12" id="KW-1133">Transmembrane helix</keyword>
<evidence type="ECO:0000313" key="15">
    <source>
        <dbReference type="Proteomes" id="UP001162164"/>
    </source>
</evidence>
<keyword evidence="6" id="KW-0406">Ion transport</keyword>
<evidence type="ECO:0000256" key="5">
    <source>
        <dbReference type="ARBA" id="ARBA00022989"/>
    </source>
</evidence>
<feature type="domain" description="Ionotropic glutamate receptor C-terminal" evidence="13">
    <location>
        <begin position="1"/>
        <end position="143"/>
    </location>
</feature>
<evidence type="ECO:0000256" key="2">
    <source>
        <dbReference type="ARBA" id="ARBA00008685"/>
    </source>
</evidence>
<evidence type="ECO:0000256" key="3">
    <source>
        <dbReference type="ARBA" id="ARBA00022448"/>
    </source>
</evidence>
<dbReference type="SMART" id="SM00079">
    <property type="entry name" value="PBPe"/>
    <property type="match status" value="1"/>
</dbReference>
<comment type="caution">
    <text evidence="14">The sequence shown here is derived from an EMBL/GenBank/DDBJ whole genome shotgun (WGS) entry which is preliminary data.</text>
</comment>
<evidence type="ECO:0000256" key="9">
    <source>
        <dbReference type="ARBA" id="ARBA00023180"/>
    </source>
</evidence>
<keyword evidence="4 12" id="KW-0812">Transmembrane</keyword>
<evidence type="ECO:0000256" key="11">
    <source>
        <dbReference type="ARBA" id="ARBA00023303"/>
    </source>
</evidence>
<dbReference type="EMBL" id="JAPWTJ010000667">
    <property type="protein sequence ID" value="KAJ8976470.1"/>
    <property type="molecule type" value="Genomic_DNA"/>
</dbReference>
<gene>
    <name evidence="14" type="ORF">NQ317_001151</name>
</gene>
<keyword evidence="11" id="KW-0407">Ion channel</keyword>
<evidence type="ECO:0000256" key="1">
    <source>
        <dbReference type="ARBA" id="ARBA00004141"/>
    </source>
</evidence>
<keyword evidence="8" id="KW-0675">Receptor</keyword>
<evidence type="ECO:0000256" key="7">
    <source>
        <dbReference type="ARBA" id="ARBA00023136"/>
    </source>
</evidence>
<evidence type="ECO:0000256" key="6">
    <source>
        <dbReference type="ARBA" id="ARBA00023065"/>
    </source>
</evidence>
<evidence type="ECO:0000256" key="12">
    <source>
        <dbReference type="SAM" id="Phobius"/>
    </source>
</evidence>
<organism evidence="14 15">
    <name type="scientific">Molorchus minor</name>
    <dbReference type="NCBI Taxonomy" id="1323400"/>
    <lineage>
        <taxon>Eukaryota</taxon>
        <taxon>Metazoa</taxon>
        <taxon>Ecdysozoa</taxon>
        <taxon>Arthropoda</taxon>
        <taxon>Hexapoda</taxon>
        <taxon>Insecta</taxon>
        <taxon>Pterygota</taxon>
        <taxon>Neoptera</taxon>
        <taxon>Endopterygota</taxon>
        <taxon>Coleoptera</taxon>
        <taxon>Polyphaga</taxon>
        <taxon>Cucujiformia</taxon>
        <taxon>Chrysomeloidea</taxon>
        <taxon>Cerambycidae</taxon>
        <taxon>Lamiinae</taxon>
        <taxon>Monochamini</taxon>
        <taxon>Molorchus</taxon>
    </lineage>
</organism>
<keyword evidence="7 12" id="KW-0472">Membrane</keyword>